<dbReference type="EMBL" id="MJEA01000001">
    <property type="protein sequence ID" value="OQO71268.1"/>
    <property type="molecule type" value="Genomic_DNA"/>
</dbReference>
<proteinExistence type="predicted"/>
<feature type="compositionally biased region" description="Basic residues" evidence="1">
    <location>
        <begin position="436"/>
        <end position="445"/>
    </location>
</feature>
<reference evidence="2 3" key="1">
    <citation type="journal article" date="2017" name="BMC Microbiol.">
        <title>Comparative genomics of Enterococcus spp. isolated from bovine feces.</title>
        <authorList>
            <person name="Beukers A.G."/>
            <person name="Zaheer R."/>
            <person name="Goji N."/>
            <person name="Amoako K.K."/>
            <person name="Chaves A.V."/>
            <person name="Ward M.P."/>
            <person name="McAllister T.A."/>
        </authorList>
    </citation>
    <scope>NUCLEOTIDE SEQUENCE [LARGE SCALE GENOMIC DNA]</scope>
    <source>
        <strain evidence="2 3">F1129D 143</strain>
    </source>
</reference>
<feature type="region of interest" description="Disordered" evidence="1">
    <location>
        <begin position="409"/>
        <end position="445"/>
    </location>
</feature>
<feature type="region of interest" description="Disordered" evidence="1">
    <location>
        <begin position="254"/>
        <end position="283"/>
    </location>
</feature>
<feature type="compositionally biased region" description="Polar residues" evidence="1">
    <location>
        <begin position="263"/>
        <end position="274"/>
    </location>
</feature>
<gene>
    <name evidence="2" type="ORF">BH747_00085</name>
</gene>
<accession>A0A1V8YLQ8</accession>
<sequence length="445" mass="50877">MNEQLRQKKEEIKKSLDKAVEEYMNDPFMSIREISKKYRLSLNAVSLEIKKRYGKLYGKSIKEKTVRLNGTGEEKKIFLNNHFLYPSVSIAKHVEQNARPTIASEQQLKLFQKKVLNDSPKRIVRKYSDKGNVALNSRITGVPRMTLSYSLKQPDLLYRFSKIIAGSNTNLQGEKKLADQTGETEPSNLILNVDLDIDMEIGEPSHRASIIERKPTFEIPNQDTCFLEKILGEQEIPVFDHEMQSVVETNLQNEREIDEKSHTSQSFEKAASNSRDNKEKNCPAPIVESSSIFDLLNQLEDAKETELSFLEILNEQPAGNNSKQTKTTIDKKDNESHIFTVKEIQVPLLPKQALQNSVTILHFNEPFTKVIEATNIIINGGMIQIAEEKGEDIAKKWHPDLSNLSQNISSAKSKAKEKTKINQNMNLPKTTNTKLYKSKKYREKR</sequence>
<organism evidence="2 3">
    <name type="scientific">Enterococcus villorum</name>
    <dbReference type="NCBI Taxonomy" id="112904"/>
    <lineage>
        <taxon>Bacteria</taxon>
        <taxon>Bacillati</taxon>
        <taxon>Bacillota</taxon>
        <taxon>Bacilli</taxon>
        <taxon>Lactobacillales</taxon>
        <taxon>Enterococcaceae</taxon>
        <taxon>Enterococcus</taxon>
    </lineage>
</organism>
<evidence type="ECO:0000256" key="1">
    <source>
        <dbReference type="SAM" id="MobiDB-lite"/>
    </source>
</evidence>
<dbReference type="Proteomes" id="UP000192477">
    <property type="component" value="Unassembled WGS sequence"/>
</dbReference>
<name>A0A1V8YLQ8_9ENTE</name>
<dbReference type="AlphaFoldDB" id="A0A1V8YLQ8"/>
<dbReference type="STRING" id="112904.BH747_00085"/>
<evidence type="ECO:0000313" key="3">
    <source>
        <dbReference type="Proteomes" id="UP000192477"/>
    </source>
</evidence>
<protein>
    <submittedName>
        <fullName evidence="2">Uncharacterized protein</fullName>
    </submittedName>
</protein>
<feature type="compositionally biased region" description="Polar residues" evidence="1">
    <location>
        <begin position="421"/>
        <end position="435"/>
    </location>
</feature>
<comment type="caution">
    <text evidence="2">The sequence shown here is derived from an EMBL/GenBank/DDBJ whole genome shotgun (WGS) entry which is preliminary data.</text>
</comment>
<evidence type="ECO:0000313" key="2">
    <source>
        <dbReference type="EMBL" id="OQO71268.1"/>
    </source>
</evidence>
<dbReference type="RefSeq" id="WP_081181259.1">
    <property type="nucleotide sequence ID" value="NZ_MJEA01000001.1"/>
</dbReference>